<evidence type="ECO:0008006" key="4">
    <source>
        <dbReference type="Google" id="ProtNLM"/>
    </source>
</evidence>
<dbReference type="EMBL" id="BPLR01012921">
    <property type="protein sequence ID" value="GIY57524.1"/>
    <property type="molecule type" value="Genomic_DNA"/>
</dbReference>
<organism evidence="2 3">
    <name type="scientific">Caerostris extrusa</name>
    <name type="common">Bark spider</name>
    <name type="synonym">Caerostris bankana</name>
    <dbReference type="NCBI Taxonomy" id="172846"/>
    <lineage>
        <taxon>Eukaryota</taxon>
        <taxon>Metazoa</taxon>
        <taxon>Ecdysozoa</taxon>
        <taxon>Arthropoda</taxon>
        <taxon>Chelicerata</taxon>
        <taxon>Arachnida</taxon>
        <taxon>Araneae</taxon>
        <taxon>Araneomorphae</taxon>
        <taxon>Entelegynae</taxon>
        <taxon>Araneoidea</taxon>
        <taxon>Araneidae</taxon>
        <taxon>Caerostris</taxon>
    </lineage>
</organism>
<evidence type="ECO:0000256" key="1">
    <source>
        <dbReference type="SAM" id="MobiDB-lite"/>
    </source>
</evidence>
<name>A0AAV4UIJ3_CAEEX</name>
<feature type="compositionally biased region" description="Basic and acidic residues" evidence="1">
    <location>
        <begin position="265"/>
        <end position="279"/>
    </location>
</feature>
<keyword evidence="3" id="KW-1185">Reference proteome</keyword>
<evidence type="ECO:0000313" key="2">
    <source>
        <dbReference type="EMBL" id="GIY57524.1"/>
    </source>
</evidence>
<feature type="region of interest" description="Disordered" evidence="1">
    <location>
        <begin position="237"/>
        <end position="343"/>
    </location>
</feature>
<dbReference type="Proteomes" id="UP001054945">
    <property type="component" value="Unassembled WGS sequence"/>
</dbReference>
<feature type="non-terminal residue" evidence="2">
    <location>
        <position position="1"/>
    </location>
</feature>
<comment type="caution">
    <text evidence="2">The sequence shown here is derived from an EMBL/GenBank/DDBJ whole genome shotgun (WGS) entry which is preliminary data.</text>
</comment>
<gene>
    <name evidence="2" type="ORF">CEXT_651631</name>
</gene>
<evidence type="ECO:0000313" key="3">
    <source>
        <dbReference type="Proteomes" id="UP001054945"/>
    </source>
</evidence>
<dbReference type="AlphaFoldDB" id="A0AAV4UIJ3"/>
<protein>
    <recommendedName>
        <fullName evidence="4">Protein TIC 214</fullName>
    </recommendedName>
</protein>
<reference evidence="2 3" key="1">
    <citation type="submission" date="2021-06" db="EMBL/GenBank/DDBJ databases">
        <title>Caerostris extrusa draft genome.</title>
        <authorList>
            <person name="Kono N."/>
            <person name="Arakawa K."/>
        </authorList>
    </citation>
    <scope>NUCLEOTIDE SEQUENCE [LARGE SCALE GENOMIC DNA]</scope>
</reference>
<proteinExistence type="predicted"/>
<feature type="compositionally biased region" description="Low complexity" evidence="1">
    <location>
        <begin position="248"/>
        <end position="262"/>
    </location>
</feature>
<accession>A0AAV4UIJ3</accession>
<sequence length="343" mass="40965">TKRIKLRWKRKFSEKLVQEEERLKNKRLQTNLRSFVKNQVQNIREGSVIAQRERDRKVLNRQINLQLKWRKRALMNKERYDRLFFKHMSDKYETDEMKKQKEIELARRDMLHMNDVCRERELEKMRGKRKKAESFKVLNDWKYNSEIIYFNKRPIGNLKVLAEFAIRVYLEEFWERKVAEQVAWVEKGFELERAWLEEREANVNRRKNRVVPPLRKAKKPEAGRKTLEEILKYVVETPSQKDEEQQASTLDSKSTLDSASTLDSDDTRSTVEEPEKNLTDEESDKGAQIITEKPEEAPSVQETEVILKLGSEKNQIEEDSENQKSILKKTLQKLGPNKMTPKR</sequence>